<proteinExistence type="predicted"/>
<dbReference type="InterPro" id="IPR036806">
    <property type="entry name" value="YozE_SAM-like_sf"/>
</dbReference>
<dbReference type="InterPro" id="IPR023089">
    <property type="entry name" value="YozE_SAM-like"/>
</dbReference>
<comment type="caution">
    <text evidence="2">The sequence shown here is derived from an EMBL/GenBank/DDBJ whole genome shotgun (WGS) entry which is preliminary data.</text>
</comment>
<evidence type="ECO:0000313" key="2">
    <source>
        <dbReference type="EMBL" id="PXY84341.1"/>
    </source>
</evidence>
<gene>
    <name evidence="2" type="ORF">DK873_04085</name>
</gene>
<name>A0ABX5N3J0_9LACO</name>
<dbReference type="Pfam" id="PF06855">
    <property type="entry name" value="YozE_SAM_like"/>
    <property type="match status" value="1"/>
</dbReference>
<evidence type="ECO:0000313" key="3">
    <source>
        <dbReference type="Proteomes" id="UP000247698"/>
    </source>
</evidence>
<evidence type="ECO:0000259" key="1">
    <source>
        <dbReference type="Pfam" id="PF06855"/>
    </source>
</evidence>
<organism evidence="2 3">
    <name type="scientific">Lactobacillus melliventris</name>
    <dbReference type="NCBI Taxonomy" id="1218507"/>
    <lineage>
        <taxon>Bacteria</taxon>
        <taxon>Bacillati</taxon>
        <taxon>Bacillota</taxon>
        <taxon>Bacilli</taxon>
        <taxon>Lactobacillales</taxon>
        <taxon>Lactobacillaceae</taxon>
        <taxon>Lactobacillus</taxon>
    </lineage>
</organism>
<reference evidence="2 3" key="1">
    <citation type="submission" date="2018-05" db="EMBL/GenBank/DDBJ databases">
        <title>Reference genomes for bee gut microbiota database.</title>
        <authorList>
            <person name="Ellegaard K.M."/>
        </authorList>
    </citation>
    <scope>NUCLEOTIDE SEQUENCE [LARGE SCALE GENOMIC DNA]</scope>
    <source>
        <strain evidence="2 3">ESL0184</strain>
    </source>
</reference>
<dbReference type="EMBL" id="QGLG01000002">
    <property type="protein sequence ID" value="PXY84341.1"/>
    <property type="molecule type" value="Genomic_DNA"/>
</dbReference>
<keyword evidence="3" id="KW-1185">Reference proteome</keyword>
<feature type="domain" description="YozE SAM-like" evidence="1">
    <location>
        <begin position="2"/>
        <end position="65"/>
    </location>
</feature>
<dbReference type="RefSeq" id="WP_110445923.1">
    <property type="nucleotide sequence ID" value="NZ_QGLG01000002.1"/>
</dbReference>
<dbReference type="SUPFAM" id="SSF140652">
    <property type="entry name" value="YozE-like"/>
    <property type="match status" value="1"/>
</dbReference>
<dbReference type="Proteomes" id="UP000247698">
    <property type="component" value="Unassembled WGS sequence"/>
</dbReference>
<dbReference type="Gene3D" id="1.10.150.260">
    <property type="entry name" value="YozE SAM-like"/>
    <property type="match status" value="1"/>
</dbReference>
<sequence>MTFYKWLKNILNDDTPEGDFARDVYRDNKFPKQVSKWSDIEEYLSHTIANETVISSAKNAYYFYEKDKQHHN</sequence>
<protein>
    <recommendedName>
        <fullName evidence="1">YozE SAM-like domain-containing protein</fullName>
    </recommendedName>
</protein>
<accession>A0ABX5N3J0</accession>